<name>A0ACC2NE08_9HYME</name>
<keyword evidence="2" id="KW-1185">Reference proteome</keyword>
<organism evidence="1 2">
    <name type="scientific">Eretmocerus hayati</name>
    <dbReference type="NCBI Taxonomy" id="131215"/>
    <lineage>
        <taxon>Eukaryota</taxon>
        <taxon>Metazoa</taxon>
        <taxon>Ecdysozoa</taxon>
        <taxon>Arthropoda</taxon>
        <taxon>Hexapoda</taxon>
        <taxon>Insecta</taxon>
        <taxon>Pterygota</taxon>
        <taxon>Neoptera</taxon>
        <taxon>Endopterygota</taxon>
        <taxon>Hymenoptera</taxon>
        <taxon>Apocrita</taxon>
        <taxon>Proctotrupomorpha</taxon>
        <taxon>Chalcidoidea</taxon>
        <taxon>Aphelinidae</taxon>
        <taxon>Aphelininae</taxon>
        <taxon>Eretmocerus</taxon>
    </lineage>
</organism>
<accession>A0ACC2NE08</accession>
<proteinExistence type="predicted"/>
<reference evidence="1" key="1">
    <citation type="submission" date="2023-04" db="EMBL/GenBank/DDBJ databases">
        <title>A chromosome-level genome assembly of the parasitoid wasp Eretmocerus hayati.</title>
        <authorList>
            <person name="Zhong Y."/>
            <person name="Liu S."/>
            <person name="Liu Y."/>
        </authorList>
    </citation>
    <scope>NUCLEOTIDE SEQUENCE</scope>
    <source>
        <strain evidence="1">ZJU_SS_LIU_2023</strain>
    </source>
</reference>
<comment type="caution">
    <text evidence="1">The sequence shown here is derived from an EMBL/GenBank/DDBJ whole genome shotgun (WGS) entry which is preliminary data.</text>
</comment>
<protein>
    <submittedName>
        <fullName evidence="1">Uncharacterized protein</fullName>
    </submittedName>
</protein>
<gene>
    <name evidence="1" type="ORF">QAD02_000689</name>
</gene>
<sequence>MSRERGKNFISSEITVFTEILLPKYKGRIENKRQDGQTVREKAAAWEELQQEFNALSSYCPRTVKNLKHLWDKLKKTARGARKSQKEGRSQTGGGTRDTSNDPTNVDQKVLGILGPSGVGINSAYGGDVKRQPKKNIHDIVETHPDDDQVEANDNSLNPNEDGQVSPSKNNGPLDEKNGALEPIIIMDLDDIKLPPVTSPKIVAKLEHQEHFESVGIKTEQGKKDWSDVSPRMLYYRKPEALRAGSTNGGSHANTSSTNNTPDDNISKELAWAQKCKRRRPTVQSDNSQEKLTIAKLQLAEESRKSIEEESQRKRELFELEKRKRECEAEEAALRLLKLKRELSMEKSLDNT</sequence>
<evidence type="ECO:0000313" key="1">
    <source>
        <dbReference type="EMBL" id="KAJ8669430.1"/>
    </source>
</evidence>
<evidence type="ECO:0000313" key="2">
    <source>
        <dbReference type="Proteomes" id="UP001239111"/>
    </source>
</evidence>
<dbReference type="EMBL" id="CM056743">
    <property type="protein sequence ID" value="KAJ8669430.1"/>
    <property type="molecule type" value="Genomic_DNA"/>
</dbReference>
<dbReference type="Proteomes" id="UP001239111">
    <property type="component" value="Chromosome 3"/>
</dbReference>